<evidence type="ECO:0000313" key="1">
    <source>
        <dbReference type="EMBL" id="NDL68416.1"/>
    </source>
</evidence>
<dbReference type="AlphaFoldDB" id="A0A7X5KMX6"/>
<comment type="caution">
    <text evidence="1">The sequence shown here is derived from an EMBL/GenBank/DDBJ whole genome shotgun (WGS) entry which is preliminary data.</text>
</comment>
<accession>A0A7X5KMX6</accession>
<evidence type="ECO:0000313" key="2">
    <source>
        <dbReference type="Proteomes" id="UP000461585"/>
    </source>
</evidence>
<protein>
    <submittedName>
        <fullName evidence="1">Uncharacterized protein</fullName>
    </submittedName>
</protein>
<dbReference type="RefSeq" id="WP_162371140.1">
    <property type="nucleotide sequence ID" value="NZ_JAAEEH010000038.1"/>
</dbReference>
<proteinExistence type="predicted"/>
<name>A0A7X5KMX6_9FIRM</name>
<reference evidence="1 2" key="1">
    <citation type="submission" date="2020-01" db="EMBL/GenBank/DDBJ databases">
        <title>Anaeroalcalibacter tamaniensis gen. nov., sp. nov., moderately halophilic strictly anaerobic fermenter bacterium from mud volcano of Taman peninsula.</title>
        <authorList>
            <person name="Frolova A."/>
            <person name="Merkel A.Y."/>
            <person name="Slobodkin A.I."/>
        </authorList>
    </citation>
    <scope>NUCLEOTIDE SEQUENCE [LARGE SCALE GENOMIC DNA]</scope>
    <source>
        <strain evidence="1 2">F-3ap</strain>
    </source>
</reference>
<organism evidence="1 2">
    <name type="scientific">Anaerotalea alkaliphila</name>
    <dbReference type="NCBI Taxonomy" id="2662126"/>
    <lineage>
        <taxon>Bacteria</taxon>
        <taxon>Bacillati</taxon>
        <taxon>Bacillota</taxon>
        <taxon>Clostridia</taxon>
        <taxon>Eubacteriales</taxon>
        <taxon>Anaerotalea</taxon>
    </lineage>
</organism>
<gene>
    <name evidence="1" type="ORF">GXN74_11760</name>
</gene>
<dbReference type="Proteomes" id="UP000461585">
    <property type="component" value="Unassembled WGS sequence"/>
</dbReference>
<dbReference type="EMBL" id="JAAEEH010000038">
    <property type="protein sequence ID" value="NDL68416.1"/>
    <property type="molecule type" value="Genomic_DNA"/>
</dbReference>
<keyword evidence="2" id="KW-1185">Reference proteome</keyword>
<sequence length="60" mass="6318">MQIEFIQYPYAFTNTGERVDIRTVAGHVRIGATLEPAGDGYAVIGSGDDSECVGGACPIK</sequence>